<name>A0ABQ0CB49_9PROT</name>
<dbReference type="Pfam" id="PF03548">
    <property type="entry name" value="LolA"/>
    <property type="match status" value="1"/>
</dbReference>
<evidence type="ECO:0000256" key="1">
    <source>
        <dbReference type="ARBA" id="ARBA00004418"/>
    </source>
</evidence>
<evidence type="ECO:0000313" key="12">
    <source>
        <dbReference type="Proteomes" id="UP001628193"/>
    </source>
</evidence>
<comment type="similarity">
    <text evidence="2 10">Belongs to the LolA family.</text>
</comment>
<comment type="caution">
    <text evidence="11">The sequence shown here is derived from an EMBL/GenBank/DDBJ whole genome shotgun (WGS) entry which is preliminary data.</text>
</comment>
<dbReference type="PANTHER" id="PTHR35869">
    <property type="entry name" value="OUTER-MEMBRANE LIPOPROTEIN CARRIER PROTEIN"/>
    <property type="match status" value="1"/>
</dbReference>
<dbReference type="HAMAP" id="MF_00240">
    <property type="entry name" value="LolA"/>
    <property type="match status" value="1"/>
</dbReference>
<dbReference type="InterPro" id="IPR029046">
    <property type="entry name" value="LolA/LolB/LppX"/>
</dbReference>
<dbReference type="Gene3D" id="2.50.20.10">
    <property type="entry name" value="Lipoprotein localisation LolA/LolB/LppX"/>
    <property type="match status" value="1"/>
</dbReference>
<dbReference type="CDD" id="cd16325">
    <property type="entry name" value="LolA"/>
    <property type="match status" value="1"/>
</dbReference>
<dbReference type="RefSeq" id="WP_420905785.1">
    <property type="nucleotide sequence ID" value="NZ_BAAFGK010000004.1"/>
</dbReference>
<comment type="subcellular location">
    <subcellularLocation>
        <location evidence="1 10">Periplasm</location>
    </subcellularLocation>
</comment>
<evidence type="ECO:0000256" key="10">
    <source>
        <dbReference type="HAMAP-Rule" id="MF_00240"/>
    </source>
</evidence>
<evidence type="ECO:0000256" key="5">
    <source>
        <dbReference type="ARBA" id="ARBA00022448"/>
    </source>
</evidence>
<accession>A0ABQ0CB49</accession>
<keyword evidence="8 10" id="KW-0653">Protein transport</keyword>
<evidence type="ECO:0000256" key="7">
    <source>
        <dbReference type="ARBA" id="ARBA00022764"/>
    </source>
</evidence>
<organism evidence="11 12">
    <name type="scientific">Candidatus Magnetaquiglobus chichijimensis</name>
    <dbReference type="NCBI Taxonomy" id="3141448"/>
    <lineage>
        <taxon>Bacteria</taxon>
        <taxon>Pseudomonadati</taxon>
        <taxon>Pseudomonadota</taxon>
        <taxon>Magnetococcia</taxon>
        <taxon>Magnetococcales</taxon>
        <taxon>Candidatus Magnetaquicoccaceae</taxon>
        <taxon>Candidatus Magnetaquiglobus</taxon>
    </lineage>
</organism>
<evidence type="ECO:0000256" key="4">
    <source>
        <dbReference type="ARBA" id="ARBA00014035"/>
    </source>
</evidence>
<dbReference type="InterPro" id="IPR018323">
    <property type="entry name" value="OM_lipoprot_carrier_LolA_Pbac"/>
</dbReference>
<keyword evidence="6" id="KW-0732">Signal</keyword>
<evidence type="ECO:0000256" key="9">
    <source>
        <dbReference type="ARBA" id="ARBA00023186"/>
    </source>
</evidence>
<evidence type="ECO:0000313" key="11">
    <source>
        <dbReference type="EMBL" id="GAB0058104.1"/>
    </source>
</evidence>
<protein>
    <recommendedName>
        <fullName evidence="4 10">Outer-membrane lipoprotein carrier protein</fullName>
    </recommendedName>
</protein>
<evidence type="ECO:0000256" key="6">
    <source>
        <dbReference type="ARBA" id="ARBA00022729"/>
    </source>
</evidence>
<evidence type="ECO:0000256" key="3">
    <source>
        <dbReference type="ARBA" id="ARBA00011245"/>
    </source>
</evidence>
<dbReference type="InterPro" id="IPR004564">
    <property type="entry name" value="OM_lipoprot_carrier_LolA-like"/>
</dbReference>
<keyword evidence="11" id="KW-0449">Lipoprotein</keyword>
<dbReference type="SUPFAM" id="SSF89392">
    <property type="entry name" value="Prokaryotic lipoproteins and lipoprotein localization factors"/>
    <property type="match status" value="1"/>
</dbReference>
<dbReference type="NCBIfam" id="TIGR00547">
    <property type="entry name" value="lolA"/>
    <property type="match status" value="1"/>
</dbReference>
<keyword evidence="7 10" id="KW-0574">Periplasm</keyword>
<comment type="subunit">
    <text evidence="3 10">Monomer.</text>
</comment>
<dbReference type="EMBL" id="BAAFGK010000004">
    <property type="protein sequence ID" value="GAB0058104.1"/>
    <property type="molecule type" value="Genomic_DNA"/>
</dbReference>
<keyword evidence="12" id="KW-1185">Reference proteome</keyword>
<sequence length="236" mass="26960">MPTFLPIREKRSSFNPVRRLLLGVLVLGILGINPPPALGQGSPKPPEVQRLQAFMDRLRTIEAEFEQQLIKGDAAEARDGRGLFLASRPGKFRWDYTAPYPQLIVSDGRAVWYYEPDLKQVTRSTTTRLDKSPAGFLISGKRLEESFTWEVIPGPTPDRPAVVLTPLQEGSLRWIAITLDPKKEEIRDFVVEDSLNNRSRILFRTWRVNTEIPAERFRFEVPKGVDVIEHVEKNTQ</sequence>
<keyword evidence="5 10" id="KW-0813">Transport</keyword>
<reference evidence="11 12" key="1">
    <citation type="submission" date="2024-05" db="EMBL/GenBank/DDBJ databases">
        <authorList>
            <consortium name="Candidatus Magnetaquicoccaceae bacterium FCR-1 genome sequencing consortium"/>
            <person name="Shimoshige H."/>
            <person name="Shimamura S."/>
            <person name="Taoka A."/>
            <person name="Kobayashi H."/>
            <person name="Maekawa T."/>
        </authorList>
    </citation>
    <scope>NUCLEOTIDE SEQUENCE [LARGE SCALE GENOMIC DNA]</scope>
    <source>
        <strain evidence="11 12">FCR-1</strain>
    </source>
</reference>
<gene>
    <name evidence="10 11" type="primary">lolA</name>
    <name evidence="11" type="ORF">SIID45300_02447</name>
</gene>
<dbReference type="PANTHER" id="PTHR35869:SF1">
    <property type="entry name" value="OUTER-MEMBRANE LIPOPROTEIN CARRIER PROTEIN"/>
    <property type="match status" value="1"/>
</dbReference>
<evidence type="ECO:0000256" key="8">
    <source>
        <dbReference type="ARBA" id="ARBA00022927"/>
    </source>
</evidence>
<dbReference type="Proteomes" id="UP001628193">
    <property type="component" value="Unassembled WGS sequence"/>
</dbReference>
<reference evidence="11 12" key="2">
    <citation type="submission" date="2024-09" db="EMBL/GenBank/DDBJ databases">
        <title>Draft genome sequence of Candidatus Magnetaquicoccaceae bacterium FCR-1.</title>
        <authorList>
            <person name="Shimoshige H."/>
            <person name="Shimamura S."/>
            <person name="Taoka A."/>
            <person name="Kobayashi H."/>
            <person name="Maekawa T."/>
        </authorList>
    </citation>
    <scope>NUCLEOTIDE SEQUENCE [LARGE SCALE GENOMIC DNA]</scope>
    <source>
        <strain evidence="11 12">FCR-1</strain>
    </source>
</reference>
<comment type="function">
    <text evidence="10">Participates in the translocation of lipoproteins from the inner membrane to the outer membrane. Only forms a complex with a lipoprotein if the residue after the N-terminal Cys is not an aspartate (The Asp acts as a targeting signal to indicate that the lipoprotein should stay in the inner membrane).</text>
</comment>
<keyword evidence="9 10" id="KW-0143">Chaperone</keyword>
<proteinExistence type="inferred from homology"/>
<evidence type="ECO:0000256" key="2">
    <source>
        <dbReference type="ARBA" id="ARBA00007615"/>
    </source>
</evidence>